<reference evidence="4 5" key="1">
    <citation type="journal article" date="2018" name="Mol. Plant">
        <title>The genome of Artemisia annua provides insight into the evolution of Asteraceae family and artemisinin biosynthesis.</title>
        <authorList>
            <person name="Shen Q."/>
            <person name="Zhang L."/>
            <person name="Liao Z."/>
            <person name="Wang S."/>
            <person name="Yan T."/>
            <person name="Shi P."/>
            <person name="Liu M."/>
            <person name="Fu X."/>
            <person name="Pan Q."/>
            <person name="Wang Y."/>
            <person name="Lv Z."/>
            <person name="Lu X."/>
            <person name="Zhang F."/>
            <person name="Jiang W."/>
            <person name="Ma Y."/>
            <person name="Chen M."/>
            <person name="Hao X."/>
            <person name="Li L."/>
            <person name="Tang Y."/>
            <person name="Lv G."/>
            <person name="Zhou Y."/>
            <person name="Sun X."/>
            <person name="Brodelius P.E."/>
            <person name="Rose J.K.C."/>
            <person name="Tang K."/>
        </authorList>
    </citation>
    <scope>NUCLEOTIDE SEQUENCE [LARGE SCALE GENOMIC DNA]</scope>
    <source>
        <strain evidence="5">cv. Huhao1</strain>
        <tissue evidence="4">Leaf</tissue>
    </source>
</reference>
<feature type="domain" description="CCHC-type" evidence="3">
    <location>
        <begin position="200"/>
        <end position="215"/>
    </location>
</feature>
<accession>A0A2U1L4D8</accession>
<protein>
    <submittedName>
        <fullName evidence="4">Zinc finger, CCHC-type, Retrotransposon gag domain protein</fullName>
    </submittedName>
</protein>
<dbReference type="PANTHER" id="PTHR15503">
    <property type="entry name" value="LDOC1 RELATED"/>
    <property type="match status" value="1"/>
</dbReference>
<dbReference type="Gene3D" id="4.10.60.10">
    <property type="entry name" value="Zinc finger, CCHC-type"/>
    <property type="match status" value="1"/>
</dbReference>
<dbReference type="Pfam" id="PF00098">
    <property type="entry name" value="zf-CCHC"/>
    <property type="match status" value="2"/>
</dbReference>
<gene>
    <name evidence="4" type="ORF">CTI12_AA531770</name>
</gene>
<dbReference type="GO" id="GO:0008270">
    <property type="term" value="F:zinc ion binding"/>
    <property type="evidence" value="ECO:0007669"/>
    <property type="project" value="UniProtKB-KW"/>
</dbReference>
<dbReference type="PANTHER" id="PTHR15503:SF45">
    <property type="entry name" value="RNA-DIRECTED DNA POLYMERASE HOMOLOG"/>
    <property type="match status" value="1"/>
</dbReference>
<dbReference type="EMBL" id="PKPP01011602">
    <property type="protein sequence ID" value="PWA43857.1"/>
    <property type="molecule type" value="Genomic_DNA"/>
</dbReference>
<keyword evidence="1" id="KW-0862">Zinc</keyword>
<proteinExistence type="predicted"/>
<keyword evidence="5" id="KW-1185">Reference proteome</keyword>
<dbReference type="SUPFAM" id="SSF57756">
    <property type="entry name" value="Retrovirus zinc finger-like domains"/>
    <property type="match status" value="1"/>
</dbReference>
<sequence>MEGKGGGGSKQNPGMNQDVPVTKGELSKEIVRIMSEHMPTILAQSQENFRKAEEARKANDMTVPKYTAKFNEKARFAKYQVATEERRIKRYIWGLRAGIRGPVQQARPATFQEAVELALMVEKENNRQLEEGGDNKIKRENRDDDAKKIKISGGKIENVGEYKLCTICKKTHKGECWHDNCRNCGKSGHTSKECKAEPVCFKCKSPGHKIVDCPERKLLEYKDTQPRKTMGRVFQLTTEKA</sequence>
<evidence type="ECO:0000313" key="5">
    <source>
        <dbReference type="Proteomes" id="UP000245207"/>
    </source>
</evidence>
<dbReference type="PROSITE" id="PS50158">
    <property type="entry name" value="ZF_CCHC"/>
    <property type="match status" value="2"/>
</dbReference>
<evidence type="ECO:0000256" key="1">
    <source>
        <dbReference type="PROSITE-ProRule" id="PRU00047"/>
    </source>
</evidence>
<dbReference type="SMART" id="SM00343">
    <property type="entry name" value="ZnF_C2HC"/>
    <property type="match status" value="2"/>
</dbReference>
<name>A0A2U1L4D8_ARTAN</name>
<organism evidence="4 5">
    <name type="scientific">Artemisia annua</name>
    <name type="common">Sweet wormwood</name>
    <dbReference type="NCBI Taxonomy" id="35608"/>
    <lineage>
        <taxon>Eukaryota</taxon>
        <taxon>Viridiplantae</taxon>
        <taxon>Streptophyta</taxon>
        <taxon>Embryophyta</taxon>
        <taxon>Tracheophyta</taxon>
        <taxon>Spermatophyta</taxon>
        <taxon>Magnoliopsida</taxon>
        <taxon>eudicotyledons</taxon>
        <taxon>Gunneridae</taxon>
        <taxon>Pentapetalae</taxon>
        <taxon>asterids</taxon>
        <taxon>campanulids</taxon>
        <taxon>Asterales</taxon>
        <taxon>Asteraceae</taxon>
        <taxon>Asteroideae</taxon>
        <taxon>Anthemideae</taxon>
        <taxon>Artemisiinae</taxon>
        <taxon>Artemisia</taxon>
    </lineage>
</organism>
<feature type="domain" description="CCHC-type" evidence="3">
    <location>
        <begin position="181"/>
        <end position="195"/>
    </location>
</feature>
<dbReference type="OrthoDB" id="1404020at2759"/>
<comment type="caution">
    <text evidence="4">The sequence shown here is derived from an EMBL/GenBank/DDBJ whole genome shotgun (WGS) entry which is preliminary data.</text>
</comment>
<feature type="region of interest" description="Disordered" evidence="2">
    <location>
        <begin position="1"/>
        <end position="23"/>
    </location>
</feature>
<dbReference type="Proteomes" id="UP000245207">
    <property type="component" value="Unassembled WGS sequence"/>
</dbReference>
<evidence type="ECO:0000313" key="4">
    <source>
        <dbReference type="EMBL" id="PWA43857.1"/>
    </source>
</evidence>
<dbReference type="GO" id="GO:0003676">
    <property type="term" value="F:nucleic acid binding"/>
    <property type="evidence" value="ECO:0007669"/>
    <property type="project" value="InterPro"/>
</dbReference>
<dbReference type="AlphaFoldDB" id="A0A2U1L4D8"/>
<dbReference type="InterPro" id="IPR001878">
    <property type="entry name" value="Znf_CCHC"/>
</dbReference>
<dbReference type="InterPro" id="IPR032567">
    <property type="entry name" value="RTL1-rel"/>
</dbReference>
<evidence type="ECO:0000259" key="3">
    <source>
        <dbReference type="PROSITE" id="PS50158"/>
    </source>
</evidence>
<dbReference type="InterPro" id="IPR036875">
    <property type="entry name" value="Znf_CCHC_sf"/>
</dbReference>
<keyword evidence="1" id="KW-0479">Metal-binding</keyword>
<evidence type="ECO:0000256" key="2">
    <source>
        <dbReference type="SAM" id="MobiDB-lite"/>
    </source>
</evidence>
<keyword evidence="1" id="KW-0863">Zinc-finger</keyword>